<dbReference type="PANTHER" id="PTHR31003:SF3">
    <property type="entry name" value="HOMEODOMAIN-LIKE SUPERFAMILY PROTEIN-RELATED"/>
    <property type="match status" value="1"/>
</dbReference>
<evidence type="ECO:0000256" key="4">
    <source>
        <dbReference type="ARBA" id="ARBA00023163"/>
    </source>
</evidence>
<evidence type="ECO:0000256" key="2">
    <source>
        <dbReference type="ARBA" id="ARBA00023015"/>
    </source>
</evidence>
<comment type="caution">
    <text evidence="9">The sequence shown here is derived from an EMBL/GenBank/DDBJ whole genome shotgun (WGS) entry which is preliminary data.</text>
</comment>
<feature type="region of interest" description="Disordered" evidence="7">
    <location>
        <begin position="162"/>
        <end position="198"/>
    </location>
</feature>
<keyword evidence="4" id="KW-0804">Transcription</keyword>
<name>A0ABR0W777_REHGL</name>
<dbReference type="InterPro" id="IPR044787">
    <property type="entry name" value="HHO5-like"/>
</dbReference>
<evidence type="ECO:0000259" key="8">
    <source>
        <dbReference type="PROSITE" id="PS51294"/>
    </source>
</evidence>
<dbReference type="Gene3D" id="1.10.10.60">
    <property type="entry name" value="Homeodomain-like"/>
    <property type="match status" value="1"/>
</dbReference>
<evidence type="ECO:0000256" key="1">
    <source>
        <dbReference type="ARBA" id="ARBA00004123"/>
    </source>
</evidence>
<evidence type="ECO:0000313" key="10">
    <source>
        <dbReference type="Proteomes" id="UP001318860"/>
    </source>
</evidence>
<feature type="compositionally biased region" description="Low complexity" evidence="7">
    <location>
        <begin position="281"/>
        <end position="295"/>
    </location>
</feature>
<dbReference type="Pfam" id="PF00249">
    <property type="entry name" value="Myb_DNA-binding"/>
    <property type="match status" value="1"/>
</dbReference>
<dbReference type="NCBIfam" id="TIGR01557">
    <property type="entry name" value="myb_SHAQKYF"/>
    <property type="match status" value="1"/>
</dbReference>
<keyword evidence="3" id="KW-0238">DNA-binding</keyword>
<gene>
    <name evidence="9" type="ORF">DH2020_023861</name>
</gene>
<comment type="subcellular location">
    <subcellularLocation>
        <location evidence="1">Nucleus</location>
    </subcellularLocation>
</comment>
<proteinExistence type="predicted"/>
<feature type="domain" description="HTH myb-type" evidence="8">
    <location>
        <begin position="191"/>
        <end position="251"/>
    </location>
</feature>
<dbReference type="PROSITE" id="PS51294">
    <property type="entry name" value="HTH_MYB"/>
    <property type="match status" value="1"/>
</dbReference>
<dbReference type="InterPro" id="IPR009057">
    <property type="entry name" value="Homeodomain-like_sf"/>
</dbReference>
<feature type="compositionally biased region" description="Polar residues" evidence="7">
    <location>
        <begin position="296"/>
        <end position="309"/>
    </location>
</feature>
<dbReference type="InterPro" id="IPR017930">
    <property type="entry name" value="Myb_dom"/>
</dbReference>
<evidence type="ECO:0000256" key="5">
    <source>
        <dbReference type="ARBA" id="ARBA00023242"/>
    </source>
</evidence>
<dbReference type="SUPFAM" id="SSF46689">
    <property type="entry name" value="Homeodomain-like"/>
    <property type="match status" value="1"/>
</dbReference>
<dbReference type="InterPro" id="IPR001005">
    <property type="entry name" value="SANT/Myb"/>
</dbReference>
<protein>
    <recommendedName>
        <fullName evidence="8">HTH myb-type domain-containing protein</fullName>
    </recommendedName>
</protein>
<dbReference type="InterPro" id="IPR006447">
    <property type="entry name" value="Myb_dom_plants"/>
</dbReference>
<evidence type="ECO:0000256" key="7">
    <source>
        <dbReference type="SAM" id="MobiDB-lite"/>
    </source>
</evidence>
<feature type="region of interest" description="Disordered" evidence="7">
    <location>
        <begin position="281"/>
        <end position="342"/>
    </location>
</feature>
<dbReference type="PANTHER" id="PTHR31003">
    <property type="entry name" value="MYB FAMILY TRANSCRIPTION FACTOR"/>
    <property type="match status" value="1"/>
</dbReference>
<evidence type="ECO:0000256" key="6">
    <source>
        <dbReference type="SAM" id="Coils"/>
    </source>
</evidence>
<keyword evidence="5" id="KW-0539">Nucleus</keyword>
<keyword evidence="2" id="KW-0805">Transcription regulation</keyword>
<sequence length="369" mass="41182">MGLSLIPPELTLDCSISSNTSWVPKTTVDFLAEVSKIQNASEKILKLDDYVHRLQDEMKKIDAFKRELPLCMLLLNDAIATVKEELMRCKNSNAEPIMEEFIPLKEKRTDETDEKVEGSKENDIITNSRDKMNWMSSVQGGTELSLCTPEIKSSKEEIYTNGFSSKSSSGRSGSSSATNGQSNVKAEQQQTNRKQRRCWSAELHRRFVSALEHLGGPQAATPKQIRELMQVDGLTNDEVKSHLQKYRLHTRKIPPTANTSTVQPVMLGGLWMSQEHCGESLKLSSNSQSGSPQGPINLTGSSRVTSMSGGYSAEEEDDEKSESHSWKSQNHLTNAEDKFCPGRDENGRCLLRLGKTKHQLLSTTRSWST</sequence>
<reference evidence="9 10" key="1">
    <citation type="journal article" date="2021" name="Comput. Struct. Biotechnol. J.">
        <title>De novo genome assembly of the potent medicinal plant Rehmannia glutinosa using nanopore technology.</title>
        <authorList>
            <person name="Ma L."/>
            <person name="Dong C."/>
            <person name="Song C."/>
            <person name="Wang X."/>
            <person name="Zheng X."/>
            <person name="Niu Y."/>
            <person name="Chen S."/>
            <person name="Feng W."/>
        </authorList>
    </citation>
    <scope>NUCLEOTIDE SEQUENCE [LARGE SCALE GENOMIC DNA]</scope>
    <source>
        <strain evidence="9">DH-2019</strain>
    </source>
</reference>
<feature type="compositionally biased region" description="Low complexity" evidence="7">
    <location>
        <begin position="162"/>
        <end position="176"/>
    </location>
</feature>
<feature type="compositionally biased region" description="Polar residues" evidence="7">
    <location>
        <begin position="177"/>
        <end position="192"/>
    </location>
</feature>
<dbReference type="InterPro" id="IPR058673">
    <property type="entry name" value="HHO5-like_N"/>
</dbReference>
<keyword evidence="10" id="KW-1185">Reference proteome</keyword>
<organism evidence="9 10">
    <name type="scientific">Rehmannia glutinosa</name>
    <name type="common">Chinese foxglove</name>
    <dbReference type="NCBI Taxonomy" id="99300"/>
    <lineage>
        <taxon>Eukaryota</taxon>
        <taxon>Viridiplantae</taxon>
        <taxon>Streptophyta</taxon>
        <taxon>Embryophyta</taxon>
        <taxon>Tracheophyta</taxon>
        <taxon>Spermatophyta</taxon>
        <taxon>Magnoliopsida</taxon>
        <taxon>eudicotyledons</taxon>
        <taxon>Gunneridae</taxon>
        <taxon>Pentapetalae</taxon>
        <taxon>asterids</taxon>
        <taxon>lamiids</taxon>
        <taxon>Lamiales</taxon>
        <taxon>Orobanchaceae</taxon>
        <taxon>Rehmannieae</taxon>
        <taxon>Rehmannia</taxon>
    </lineage>
</organism>
<dbReference type="Proteomes" id="UP001318860">
    <property type="component" value="Unassembled WGS sequence"/>
</dbReference>
<keyword evidence="6" id="KW-0175">Coiled coil</keyword>
<accession>A0ABR0W777</accession>
<dbReference type="EMBL" id="JABTTQ020000013">
    <property type="protein sequence ID" value="KAK6143513.1"/>
    <property type="molecule type" value="Genomic_DNA"/>
</dbReference>
<feature type="coiled-coil region" evidence="6">
    <location>
        <begin position="37"/>
        <end position="67"/>
    </location>
</feature>
<evidence type="ECO:0000313" key="9">
    <source>
        <dbReference type="EMBL" id="KAK6143513.1"/>
    </source>
</evidence>
<evidence type="ECO:0000256" key="3">
    <source>
        <dbReference type="ARBA" id="ARBA00023125"/>
    </source>
</evidence>
<dbReference type="Pfam" id="PF26575">
    <property type="entry name" value="HHO5_N"/>
    <property type="match status" value="1"/>
</dbReference>